<evidence type="ECO:0000259" key="11">
    <source>
        <dbReference type="PROSITE" id="PS50893"/>
    </source>
</evidence>
<evidence type="ECO:0000313" key="14">
    <source>
        <dbReference type="Proteomes" id="UP000641588"/>
    </source>
</evidence>
<dbReference type="CDD" id="cd07346">
    <property type="entry name" value="ABC_6TM_exporters"/>
    <property type="match status" value="1"/>
</dbReference>
<dbReference type="InterPro" id="IPR014710">
    <property type="entry name" value="RmlC-like_jellyroll"/>
</dbReference>
<dbReference type="InterPro" id="IPR017871">
    <property type="entry name" value="ABC_transporter-like_CS"/>
</dbReference>
<dbReference type="InterPro" id="IPR011527">
    <property type="entry name" value="ABC1_TM_dom"/>
</dbReference>
<dbReference type="PANTHER" id="PTHR24221">
    <property type="entry name" value="ATP-BINDING CASSETTE SUB-FAMILY B"/>
    <property type="match status" value="1"/>
</dbReference>
<dbReference type="InterPro" id="IPR018488">
    <property type="entry name" value="cNMP-bd_CS"/>
</dbReference>
<dbReference type="PROSITE" id="PS00888">
    <property type="entry name" value="CNMP_BINDING_1"/>
    <property type="match status" value="1"/>
</dbReference>
<dbReference type="InterPro" id="IPR000595">
    <property type="entry name" value="cNMP-bd_dom"/>
</dbReference>
<dbReference type="GO" id="GO:0034040">
    <property type="term" value="F:ATPase-coupled lipid transmembrane transporter activity"/>
    <property type="evidence" value="ECO:0007669"/>
    <property type="project" value="TreeGrafter"/>
</dbReference>
<sequence length="713" mass="80000">MLSFVRHIVSSFLQYKLQTTLLLAALLVELAYETFMPLSFKFIIDMAIVPHQYSYLVVILCIMVFIALASVIIGLYRDRMFAGLGSRIVTDYYRQLFGKLQNLSTDFYHRINGGDIVSRFNNDLISIDTFIMLIPYALLSILGLILNVTVLFFLQWQLALLAVIGLPLCLIGPKLFGQKAYDASYMLKEEQANIATVVQENVSAQPVIKAFGLQQLFIRRFDDRIANYRTLSSRSSFSNFVIDRTTNMGTMLLNLMTICAGSVLAFFGFLSVGSLLAFSAILISLSYLVAAITWLAPQFIQATSGMQRVRELLDEQPSVADNEMASSLQHFEREIEFRNVIFGYTPEQRNLNSISLTIPKGTYAAFVGASGSGKSTIINLLMRFYDPQQGSVLYDGTNIREITLQSLRSQIGIVFQESFLFRSSIMENIRLGKPEASDEEVIHAARSAEIHDFIMSLPDGYETDVGERGGRLSGGQRQRVAIARAIIRNPAILILDEATSALDPATEAAINMTLKRLTATRTVISVTHRLASAEHADCIYVLHQGEIAELGSHQQLLELSGGRYKQSWQKQTGFEISEDGYHVEVSAERLKLFPIFSDMDDSFLQKISHFFATESYAKDRTIIHEGDSGDKFYVIVRGKVEVLKKDEFGESKRVAILSDGDFFGEVALLHNIPRTATIHTQTPVVFITLQREFFQDLIKQVPHLTSIMEARSK</sequence>
<evidence type="ECO:0000256" key="7">
    <source>
        <dbReference type="ARBA" id="ARBA00023136"/>
    </source>
</evidence>
<keyword evidence="5 13" id="KW-0067">ATP-binding</keyword>
<keyword evidence="2" id="KW-0813">Transport</keyword>
<dbReference type="PRINTS" id="PR00103">
    <property type="entry name" value="CAMPKINASE"/>
</dbReference>
<protein>
    <submittedName>
        <fullName evidence="13">ATP-binding cassette domain-containing protein</fullName>
    </submittedName>
</protein>
<dbReference type="SUPFAM" id="SSF52540">
    <property type="entry name" value="P-loop containing nucleoside triphosphate hydrolases"/>
    <property type="match status" value="1"/>
</dbReference>
<evidence type="ECO:0000256" key="1">
    <source>
        <dbReference type="ARBA" id="ARBA00004651"/>
    </source>
</evidence>
<dbReference type="AlphaFoldDB" id="A0A972GT77"/>
<dbReference type="CDD" id="cd00038">
    <property type="entry name" value="CAP_ED"/>
    <property type="match status" value="1"/>
</dbReference>
<feature type="domain" description="Cyclic nucleotide-binding" evidence="10">
    <location>
        <begin position="595"/>
        <end position="698"/>
    </location>
</feature>
<dbReference type="PROSITE" id="PS50893">
    <property type="entry name" value="ABC_TRANSPORTER_2"/>
    <property type="match status" value="1"/>
</dbReference>
<dbReference type="GO" id="GO:0016887">
    <property type="term" value="F:ATP hydrolysis activity"/>
    <property type="evidence" value="ECO:0007669"/>
    <property type="project" value="InterPro"/>
</dbReference>
<dbReference type="GO" id="GO:0005886">
    <property type="term" value="C:plasma membrane"/>
    <property type="evidence" value="ECO:0007669"/>
    <property type="project" value="UniProtKB-SubCell"/>
</dbReference>
<evidence type="ECO:0000259" key="10">
    <source>
        <dbReference type="PROSITE" id="PS50042"/>
    </source>
</evidence>
<keyword evidence="6 9" id="KW-1133">Transmembrane helix</keyword>
<keyword evidence="4" id="KW-0547">Nucleotide-binding</keyword>
<keyword evidence="14" id="KW-1185">Reference proteome</keyword>
<evidence type="ECO:0000256" key="2">
    <source>
        <dbReference type="ARBA" id="ARBA00022448"/>
    </source>
</evidence>
<comment type="caution">
    <text evidence="13">The sequence shown here is derived from an EMBL/GenBank/DDBJ whole genome shotgun (WGS) entry which is preliminary data.</text>
</comment>
<accession>A0A972GT77</accession>
<dbReference type="InterPro" id="IPR018490">
    <property type="entry name" value="cNMP-bd_dom_sf"/>
</dbReference>
<dbReference type="SMART" id="SM00382">
    <property type="entry name" value="AAA"/>
    <property type="match status" value="1"/>
</dbReference>
<dbReference type="Gene3D" id="3.40.50.300">
    <property type="entry name" value="P-loop containing nucleotide triphosphate hydrolases"/>
    <property type="match status" value="1"/>
</dbReference>
<feature type="transmembrane region" description="Helical" evidence="9">
    <location>
        <begin position="158"/>
        <end position="176"/>
    </location>
</feature>
<dbReference type="InterPro" id="IPR039421">
    <property type="entry name" value="Type_1_exporter"/>
</dbReference>
<dbReference type="InterPro" id="IPR036640">
    <property type="entry name" value="ABC1_TM_sf"/>
</dbReference>
<feature type="transmembrane region" description="Helical" evidence="9">
    <location>
        <begin position="252"/>
        <end position="270"/>
    </location>
</feature>
<evidence type="ECO:0000256" key="3">
    <source>
        <dbReference type="ARBA" id="ARBA00022692"/>
    </source>
</evidence>
<dbReference type="InterPro" id="IPR027417">
    <property type="entry name" value="P-loop_NTPase"/>
</dbReference>
<evidence type="ECO:0000256" key="6">
    <source>
        <dbReference type="ARBA" id="ARBA00022989"/>
    </source>
</evidence>
<dbReference type="InterPro" id="IPR003593">
    <property type="entry name" value="AAA+_ATPase"/>
</dbReference>
<dbReference type="SUPFAM" id="SSF51206">
    <property type="entry name" value="cAMP-binding domain-like"/>
    <property type="match status" value="1"/>
</dbReference>
<proteinExistence type="predicted"/>
<dbReference type="PROSITE" id="PS50929">
    <property type="entry name" value="ABC_TM1F"/>
    <property type="match status" value="1"/>
</dbReference>
<feature type="domain" description="ABC transporter" evidence="11">
    <location>
        <begin position="335"/>
        <end position="569"/>
    </location>
</feature>
<dbReference type="PANTHER" id="PTHR24221:SF654">
    <property type="entry name" value="ATP-BINDING CASSETTE SUB-FAMILY B MEMBER 6"/>
    <property type="match status" value="1"/>
</dbReference>
<dbReference type="Pfam" id="PF00005">
    <property type="entry name" value="ABC_tran"/>
    <property type="match status" value="1"/>
</dbReference>
<evidence type="ECO:0000259" key="12">
    <source>
        <dbReference type="PROSITE" id="PS50929"/>
    </source>
</evidence>
<evidence type="ECO:0000256" key="5">
    <source>
        <dbReference type="ARBA" id="ARBA00022840"/>
    </source>
</evidence>
<evidence type="ECO:0000313" key="13">
    <source>
        <dbReference type="EMBL" id="NOU96439.1"/>
    </source>
</evidence>
<dbReference type="Gene3D" id="1.20.1560.10">
    <property type="entry name" value="ABC transporter type 1, transmembrane domain"/>
    <property type="match status" value="1"/>
</dbReference>
<dbReference type="SUPFAM" id="SSF90123">
    <property type="entry name" value="ABC transporter transmembrane region"/>
    <property type="match status" value="1"/>
</dbReference>
<dbReference type="Pfam" id="PF00664">
    <property type="entry name" value="ABC_membrane"/>
    <property type="match status" value="1"/>
</dbReference>
<evidence type="ECO:0000256" key="4">
    <source>
        <dbReference type="ARBA" id="ARBA00022741"/>
    </source>
</evidence>
<dbReference type="Proteomes" id="UP000641588">
    <property type="component" value="Unassembled WGS sequence"/>
</dbReference>
<keyword evidence="8" id="KW-0010">Activator</keyword>
<organism evidence="13 14">
    <name type="scientific">Paenibacillus foliorum</name>
    <dbReference type="NCBI Taxonomy" id="2654974"/>
    <lineage>
        <taxon>Bacteria</taxon>
        <taxon>Bacillati</taxon>
        <taxon>Bacillota</taxon>
        <taxon>Bacilli</taxon>
        <taxon>Bacillales</taxon>
        <taxon>Paenibacillaceae</taxon>
        <taxon>Paenibacillus</taxon>
    </lineage>
</organism>
<reference evidence="13" key="1">
    <citation type="submission" date="2019-10" db="EMBL/GenBank/DDBJ databases">
        <title>Description of Paenibacillus glebae sp. nov.</title>
        <authorList>
            <person name="Carlier A."/>
            <person name="Qi S."/>
        </authorList>
    </citation>
    <scope>NUCLEOTIDE SEQUENCE</scope>
    <source>
        <strain evidence="13">LMG 31456</strain>
    </source>
</reference>
<keyword evidence="7 9" id="KW-0472">Membrane</keyword>
<feature type="transmembrane region" description="Helical" evidence="9">
    <location>
        <begin position="55"/>
        <end position="76"/>
    </location>
</feature>
<dbReference type="GO" id="GO:0005524">
    <property type="term" value="F:ATP binding"/>
    <property type="evidence" value="ECO:0007669"/>
    <property type="project" value="UniProtKB-KW"/>
</dbReference>
<gene>
    <name evidence="13" type="ORF">GC093_24950</name>
</gene>
<dbReference type="SMART" id="SM00100">
    <property type="entry name" value="cNMP"/>
    <property type="match status" value="1"/>
</dbReference>
<dbReference type="PROSITE" id="PS50042">
    <property type="entry name" value="CNMP_BINDING_3"/>
    <property type="match status" value="1"/>
</dbReference>
<dbReference type="InterPro" id="IPR003439">
    <property type="entry name" value="ABC_transporter-like_ATP-bd"/>
</dbReference>
<dbReference type="GO" id="GO:0140359">
    <property type="term" value="F:ABC-type transporter activity"/>
    <property type="evidence" value="ECO:0007669"/>
    <property type="project" value="InterPro"/>
</dbReference>
<feature type="transmembrane region" description="Helical" evidence="9">
    <location>
        <begin position="129"/>
        <end position="152"/>
    </location>
</feature>
<dbReference type="Pfam" id="PF00027">
    <property type="entry name" value="cNMP_binding"/>
    <property type="match status" value="1"/>
</dbReference>
<dbReference type="FunFam" id="3.40.50.300:FF:000287">
    <property type="entry name" value="Multidrug ABC transporter ATP-binding protein"/>
    <property type="match status" value="1"/>
</dbReference>
<feature type="transmembrane region" description="Helical" evidence="9">
    <location>
        <begin position="276"/>
        <end position="296"/>
    </location>
</feature>
<evidence type="ECO:0000256" key="9">
    <source>
        <dbReference type="SAM" id="Phobius"/>
    </source>
</evidence>
<comment type="subcellular location">
    <subcellularLocation>
        <location evidence="1">Cell membrane</location>
        <topology evidence="1">Multi-pass membrane protein</topology>
    </subcellularLocation>
</comment>
<dbReference type="PROSITE" id="PS00889">
    <property type="entry name" value="CNMP_BINDING_2"/>
    <property type="match status" value="1"/>
</dbReference>
<evidence type="ECO:0000256" key="8">
    <source>
        <dbReference type="ARBA" id="ARBA00023159"/>
    </source>
</evidence>
<dbReference type="EMBL" id="WHOD01000097">
    <property type="protein sequence ID" value="NOU96439.1"/>
    <property type="molecule type" value="Genomic_DNA"/>
</dbReference>
<name>A0A972GT77_9BACL</name>
<keyword evidence="3 9" id="KW-0812">Transmembrane</keyword>
<dbReference type="RefSeq" id="WP_171654673.1">
    <property type="nucleotide sequence ID" value="NZ_WHOD01000097.1"/>
</dbReference>
<dbReference type="PROSITE" id="PS00211">
    <property type="entry name" value="ABC_TRANSPORTER_1"/>
    <property type="match status" value="1"/>
</dbReference>
<feature type="domain" description="ABC transmembrane type-1" evidence="12">
    <location>
        <begin position="21"/>
        <end position="301"/>
    </location>
</feature>
<dbReference type="Gene3D" id="2.60.120.10">
    <property type="entry name" value="Jelly Rolls"/>
    <property type="match status" value="1"/>
</dbReference>